<comment type="subcellular location">
    <subcellularLocation>
        <location evidence="2">Cell membrane</location>
        <topology evidence="2">Multi-pass membrane protein</topology>
    </subcellularLocation>
</comment>
<evidence type="ECO:0000256" key="9">
    <source>
        <dbReference type="ARBA" id="ARBA00022516"/>
    </source>
</evidence>
<evidence type="ECO:0000256" key="8">
    <source>
        <dbReference type="ARBA" id="ARBA00022475"/>
    </source>
</evidence>
<dbReference type="RefSeq" id="WP_073353295.1">
    <property type="nucleotide sequence ID" value="NZ_FQUZ01000001.1"/>
</dbReference>
<dbReference type="GO" id="GO:0004605">
    <property type="term" value="F:phosphatidate cytidylyltransferase activity"/>
    <property type="evidence" value="ECO:0007669"/>
    <property type="project" value="UniProtKB-EC"/>
</dbReference>
<feature type="transmembrane region" description="Helical" evidence="19">
    <location>
        <begin position="83"/>
        <end position="103"/>
    </location>
</feature>
<dbReference type="Pfam" id="PF01148">
    <property type="entry name" value="CTP_transf_1"/>
    <property type="match status" value="1"/>
</dbReference>
<reference evidence="20 21" key="1">
    <citation type="submission" date="2016-11" db="EMBL/GenBank/DDBJ databases">
        <authorList>
            <person name="Jaros S."/>
            <person name="Januszkiewicz K."/>
            <person name="Wedrychowicz H."/>
        </authorList>
    </citation>
    <scope>NUCLEOTIDE SEQUENCE [LARGE SCALE GENOMIC DNA]</scope>
    <source>
        <strain evidence="20 21">DSM 16112</strain>
    </source>
</reference>
<evidence type="ECO:0000256" key="19">
    <source>
        <dbReference type="SAM" id="Phobius"/>
    </source>
</evidence>
<feature type="transmembrane region" description="Helical" evidence="19">
    <location>
        <begin position="220"/>
        <end position="241"/>
    </location>
</feature>
<evidence type="ECO:0000256" key="13">
    <source>
        <dbReference type="ARBA" id="ARBA00022989"/>
    </source>
</evidence>
<keyword evidence="15 19" id="KW-0472">Membrane</keyword>
<evidence type="ECO:0000256" key="18">
    <source>
        <dbReference type="RuleBase" id="RU003938"/>
    </source>
</evidence>
<dbReference type="STRING" id="1122156.SAMN02745117_00080"/>
<evidence type="ECO:0000313" key="20">
    <source>
        <dbReference type="EMBL" id="SHE30089.1"/>
    </source>
</evidence>
<comment type="catalytic activity">
    <reaction evidence="1 18">
        <text>a 1,2-diacyl-sn-glycero-3-phosphate + CTP + H(+) = a CDP-1,2-diacyl-sn-glycerol + diphosphate</text>
        <dbReference type="Rhea" id="RHEA:16229"/>
        <dbReference type="ChEBI" id="CHEBI:15378"/>
        <dbReference type="ChEBI" id="CHEBI:33019"/>
        <dbReference type="ChEBI" id="CHEBI:37563"/>
        <dbReference type="ChEBI" id="CHEBI:58332"/>
        <dbReference type="ChEBI" id="CHEBI:58608"/>
        <dbReference type="EC" id="2.7.7.41"/>
    </reaction>
</comment>
<evidence type="ECO:0000256" key="7">
    <source>
        <dbReference type="ARBA" id="ARBA00019373"/>
    </source>
</evidence>
<evidence type="ECO:0000256" key="16">
    <source>
        <dbReference type="ARBA" id="ARBA00023209"/>
    </source>
</evidence>
<keyword evidence="13 19" id="KW-1133">Transmembrane helix</keyword>
<dbReference type="Proteomes" id="UP000184327">
    <property type="component" value="Unassembled WGS sequence"/>
</dbReference>
<protein>
    <recommendedName>
        <fullName evidence="7 18">Phosphatidate cytidylyltransferase</fullName>
        <ecNumber evidence="6 18">2.7.7.41</ecNumber>
    </recommendedName>
</protein>
<comment type="pathway">
    <text evidence="3 18">Phospholipid metabolism; CDP-diacylglycerol biosynthesis; CDP-diacylglycerol from sn-glycerol 3-phosphate: step 3/3.</text>
</comment>
<dbReference type="PROSITE" id="PS01315">
    <property type="entry name" value="CDS"/>
    <property type="match status" value="1"/>
</dbReference>
<evidence type="ECO:0000256" key="1">
    <source>
        <dbReference type="ARBA" id="ARBA00001698"/>
    </source>
</evidence>
<keyword evidence="12 18" id="KW-0548">Nucleotidyltransferase</keyword>
<keyword evidence="10 18" id="KW-0808">Transferase</keyword>
<evidence type="ECO:0000256" key="2">
    <source>
        <dbReference type="ARBA" id="ARBA00004651"/>
    </source>
</evidence>
<proteinExistence type="inferred from homology"/>
<dbReference type="EMBL" id="FQUZ01000001">
    <property type="protein sequence ID" value="SHE30089.1"/>
    <property type="molecule type" value="Genomic_DNA"/>
</dbReference>
<dbReference type="GO" id="GO:0005886">
    <property type="term" value="C:plasma membrane"/>
    <property type="evidence" value="ECO:0007669"/>
    <property type="project" value="UniProtKB-SubCell"/>
</dbReference>
<feature type="transmembrane region" description="Helical" evidence="19">
    <location>
        <begin position="115"/>
        <end position="133"/>
    </location>
</feature>
<gene>
    <name evidence="20" type="ORF">SAMN02745117_00080</name>
</gene>
<keyword evidence="11 18" id="KW-0812">Transmembrane</keyword>
<evidence type="ECO:0000256" key="11">
    <source>
        <dbReference type="ARBA" id="ARBA00022692"/>
    </source>
</evidence>
<evidence type="ECO:0000256" key="12">
    <source>
        <dbReference type="ARBA" id="ARBA00022695"/>
    </source>
</evidence>
<evidence type="ECO:0000256" key="4">
    <source>
        <dbReference type="ARBA" id="ARBA00005189"/>
    </source>
</evidence>
<dbReference type="OrthoDB" id="9799199at2"/>
<evidence type="ECO:0000256" key="17">
    <source>
        <dbReference type="ARBA" id="ARBA00023264"/>
    </source>
</evidence>
<evidence type="ECO:0000256" key="3">
    <source>
        <dbReference type="ARBA" id="ARBA00005119"/>
    </source>
</evidence>
<evidence type="ECO:0000256" key="15">
    <source>
        <dbReference type="ARBA" id="ARBA00023136"/>
    </source>
</evidence>
<dbReference type="UniPathway" id="UPA00557">
    <property type="reaction ID" value="UER00614"/>
</dbReference>
<evidence type="ECO:0000256" key="10">
    <source>
        <dbReference type="ARBA" id="ARBA00022679"/>
    </source>
</evidence>
<evidence type="ECO:0000256" key="5">
    <source>
        <dbReference type="ARBA" id="ARBA00010185"/>
    </source>
</evidence>
<evidence type="ECO:0000256" key="6">
    <source>
        <dbReference type="ARBA" id="ARBA00012487"/>
    </source>
</evidence>
<evidence type="ECO:0000256" key="14">
    <source>
        <dbReference type="ARBA" id="ARBA00023098"/>
    </source>
</evidence>
<organism evidence="20 21">
    <name type="scientific">Lampropedia hyalina DSM 16112</name>
    <dbReference type="NCBI Taxonomy" id="1122156"/>
    <lineage>
        <taxon>Bacteria</taxon>
        <taxon>Pseudomonadati</taxon>
        <taxon>Pseudomonadota</taxon>
        <taxon>Betaproteobacteria</taxon>
        <taxon>Burkholderiales</taxon>
        <taxon>Comamonadaceae</taxon>
        <taxon>Lampropedia</taxon>
    </lineage>
</organism>
<accession>A0A1M4SCZ7</accession>
<dbReference type="GO" id="GO:0016024">
    <property type="term" value="P:CDP-diacylglycerol biosynthetic process"/>
    <property type="evidence" value="ECO:0007669"/>
    <property type="project" value="UniProtKB-UniPathway"/>
</dbReference>
<comment type="similarity">
    <text evidence="5 18">Belongs to the CDS family.</text>
</comment>
<feature type="transmembrane region" description="Helical" evidence="19">
    <location>
        <begin position="51"/>
        <end position="71"/>
    </location>
</feature>
<keyword evidence="14" id="KW-0443">Lipid metabolism</keyword>
<keyword evidence="16" id="KW-0594">Phospholipid biosynthesis</keyword>
<feature type="transmembrane region" description="Helical" evidence="19">
    <location>
        <begin position="139"/>
        <end position="158"/>
    </location>
</feature>
<keyword evidence="8" id="KW-1003">Cell membrane</keyword>
<comment type="pathway">
    <text evidence="4">Lipid metabolism.</text>
</comment>
<dbReference type="PANTHER" id="PTHR46382:SF1">
    <property type="entry name" value="PHOSPHATIDATE CYTIDYLYLTRANSFERASE"/>
    <property type="match status" value="1"/>
</dbReference>
<dbReference type="EC" id="2.7.7.41" evidence="6 18"/>
<keyword evidence="17" id="KW-1208">Phospholipid metabolism</keyword>
<keyword evidence="9" id="KW-0444">Lipid biosynthesis</keyword>
<sequence length="287" mass="31109">MLKQRVITALVLMAIVLPCILAPVRWPFEVLVCVALSLAAWEWARLQGFARAWVAVATGGAFAVLSLWASLRQWHLHPYPDAIWTAITLAWFVAASLALRAGVQGWQPIARPLRFGMGLWVLATTWLAVLTAYHWGLNFLLSTLALVWAADIGAYFVGRKLGQKIVPRKLAPTISPGKSWEGVAGGVLAVLLLAWGWMAADRHFAQASDPSLYTLLHHHSTGMLLLGCLVLTALSVMGDLLESLVKRSAGIKDSSQILPGHGGMLDRIDSLLPTVAAAIMLVSWTKG</sequence>
<evidence type="ECO:0000313" key="21">
    <source>
        <dbReference type="Proteomes" id="UP000184327"/>
    </source>
</evidence>
<keyword evidence="21" id="KW-1185">Reference proteome</keyword>
<dbReference type="InterPro" id="IPR000374">
    <property type="entry name" value="PC_trans"/>
</dbReference>
<dbReference type="AlphaFoldDB" id="A0A1M4SCZ7"/>
<feature type="transmembrane region" description="Helical" evidence="19">
    <location>
        <begin position="179"/>
        <end position="200"/>
    </location>
</feature>
<dbReference type="PANTHER" id="PTHR46382">
    <property type="entry name" value="PHOSPHATIDATE CYTIDYLYLTRANSFERASE"/>
    <property type="match status" value="1"/>
</dbReference>
<name>A0A1M4SCZ7_9BURK</name>